<gene>
    <name evidence="2" type="ORF">GCM10022381_16450</name>
</gene>
<dbReference type="Gene3D" id="3.40.50.12090">
    <property type="match status" value="1"/>
</dbReference>
<accession>A0ABP7KE75</accession>
<dbReference type="Proteomes" id="UP001501803">
    <property type="component" value="Unassembled WGS sequence"/>
</dbReference>
<proteinExistence type="predicted"/>
<feature type="signal peptide" evidence="1">
    <location>
        <begin position="1"/>
        <end position="24"/>
    </location>
</feature>
<dbReference type="PANTHER" id="PTHR30032">
    <property type="entry name" value="N-ACETYLMURAMOYL-L-ALANINE AMIDASE-RELATED"/>
    <property type="match status" value="1"/>
</dbReference>
<name>A0ABP7KE75_9MICO</name>
<evidence type="ECO:0000313" key="3">
    <source>
        <dbReference type="Proteomes" id="UP001501803"/>
    </source>
</evidence>
<keyword evidence="1" id="KW-0732">Signal</keyword>
<dbReference type="InterPro" id="IPR007253">
    <property type="entry name" value="Cell_wall-bd_2"/>
</dbReference>
<dbReference type="EMBL" id="BAABCN010000003">
    <property type="protein sequence ID" value="GAA3874359.1"/>
    <property type="molecule type" value="Genomic_DNA"/>
</dbReference>
<comment type="caution">
    <text evidence="2">The sequence shown here is derived from an EMBL/GenBank/DDBJ whole genome shotgun (WGS) entry which is preliminary data.</text>
</comment>
<dbReference type="PANTHER" id="PTHR30032:SF1">
    <property type="entry name" value="N-ACETYLMURAMOYL-L-ALANINE AMIDASE LYTC"/>
    <property type="match status" value="1"/>
</dbReference>
<reference evidence="3" key="1">
    <citation type="journal article" date="2019" name="Int. J. Syst. Evol. Microbiol.">
        <title>The Global Catalogue of Microorganisms (GCM) 10K type strain sequencing project: providing services to taxonomists for standard genome sequencing and annotation.</title>
        <authorList>
            <consortium name="The Broad Institute Genomics Platform"/>
            <consortium name="The Broad Institute Genome Sequencing Center for Infectious Disease"/>
            <person name="Wu L."/>
            <person name="Ma J."/>
        </authorList>
    </citation>
    <scope>NUCLEOTIDE SEQUENCE [LARGE SCALE GENOMIC DNA]</scope>
    <source>
        <strain evidence="3">JCM 17021</strain>
    </source>
</reference>
<dbReference type="Pfam" id="PF04122">
    <property type="entry name" value="CW_binding_2"/>
    <property type="match status" value="3"/>
</dbReference>
<evidence type="ECO:0000313" key="2">
    <source>
        <dbReference type="EMBL" id="GAA3874359.1"/>
    </source>
</evidence>
<organism evidence="2 3">
    <name type="scientific">Leifsonia kafniensis</name>
    <dbReference type="NCBI Taxonomy" id="475957"/>
    <lineage>
        <taxon>Bacteria</taxon>
        <taxon>Bacillati</taxon>
        <taxon>Actinomycetota</taxon>
        <taxon>Actinomycetes</taxon>
        <taxon>Micrococcales</taxon>
        <taxon>Microbacteriaceae</taxon>
        <taxon>Leifsonia</taxon>
    </lineage>
</organism>
<keyword evidence="3" id="KW-1185">Reference proteome</keyword>
<sequence>MFRSLVVVATCVALSFTAAQPSVAATPPLLENQKAATTDVALLTSAAESETFRFAGKKWADTVRIAGADRHESAVKLSRSEFKPGVEAVIITSGRDFPDALSAVPVAVKLGGPILMTESGALPPVTLDEIQRLGPKNIYIVGGISAVSAQVEKKLRSFAAVERVQGATRYETSLNVAKRFFPAAKDAFIATGRNFADAILIGPRAAQWGAPVLIVDGALSWVPAATMRYVEAVADSVGIVGGSNAVSKAIELQLTLPDVWVERYAGEDRFATQSALMNGPSSAPEGFVVTAYNFPDALAAGVIAGRRDASLFLSHQSCLDSWSAMLMAGGSATTYTVVGGVAALAAPVMDLTQCGTTPPQSPPRVVGEQTRYVPYGQCASTDYHSSHNPGPGGGSIIDSTDAEFAKNNLYWTYLIKGYTIIYYSCVKV</sequence>
<evidence type="ECO:0000256" key="1">
    <source>
        <dbReference type="SAM" id="SignalP"/>
    </source>
</evidence>
<dbReference type="InterPro" id="IPR051922">
    <property type="entry name" value="Bact_Sporulation_Assoc"/>
</dbReference>
<evidence type="ECO:0008006" key="4">
    <source>
        <dbReference type="Google" id="ProtNLM"/>
    </source>
</evidence>
<protein>
    <recommendedName>
        <fullName evidence="4">Cell wall-binding repeat-containing protein</fullName>
    </recommendedName>
</protein>
<feature type="chain" id="PRO_5045392494" description="Cell wall-binding repeat-containing protein" evidence="1">
    <location>
        <begin position="25"/>
        <end position="428"/>
    </location>
</feature>